<feature type="compositionally biased region" description="Basic and acidic residues" evidence="1">
    <location>
        <begin position="156"/>
        <end position="175"/>
    </location>
</feature>
<feature type="compositionally biased region" description="Low complexity" evidence="1">
    <location>
        <begin position="339"/>
        <end position="352"/>
    </location>
</feature>
<feature type="region of interest" description="Disordered" evidence="1">
    <location>
        <begin position="584"/>
        <end position="626"/>
    </location>
</feature>
<dbReference type="InterPro" id="IPR050865">
    <property type="entry name" value="BEACH_Domain"/>
</dbReference>
<feature type="region of interest" description="Disordered" evidence="1">
    <location>
        <begin position="213"/>
        <end position="232"/>
    </location>
</feature>
<sequence>MFHSMEKTYQSVLNNHTDVKELIPEFYDTSTPPDFLINAQSLSLGNTQTGVRVHDVRLPTWSRSPRDFIRKNRQALESRHVRSNLPSWIDLIFGIHARGKEARDRHNVFYRTAYLTSRDVEEIERVEDVDAAELEAGEFGICPDVLFVKSHPFSMDSREDKDKEQETCRQNRSDNNDETDDNFVARDNDRSGLVDESDSQKMTVANMTINISSSSNNSLHSNQIASGNGSNSNNGVYNNNSCSSQWEMVAVPSDNNASRSRCSSYNSVDTSSMGSVATFSSQGSGGSGAMVGTAIVGGVFSGSGATVCVRRRAGSGVFVGEKVTGSGGTGILLSSTTTNNITAKNNSNSSKRNISHGGGGGTETSATSNNGAVNQNDNSIMGPARAWFKGIVTRSKSSVVLAPSSSSSEQPLQQQQQHDDGVMVERRDSSSLVDVDDDMNGTVLKDSNDDDDVVSIRNAGSSLSNLDPLFRKQSVGRTFSSLNQHKTASIIVQQEAGALLRFDAETDSGVETTPFSYSHVPVPPVGPAKAIPSDVVVDITLKILAWRRPHADALSSISISPYRRHHKHRTTPDDHYRRYTVASASRDGSVKMSDLSVPNTECCSSSSSQKQRRPARRKHQQPGLMLQQSHSLGTMPLSCIVLAEDGYGGNVAIVGGYDDRVTILSASPSRPQSSHESDTGTIATTAQWYLGATTTADVVHTSLTGAILASFHGHSDTVSSLHIVGCTDPLVSTHSLVTSGWDACVKVFPLDFSFDGVEVREDLVVELYDAESAVCGVGAVVIQAPSAEGEKEEEDHTGRGGSQRRRRTAISAGCDDGTIIVWLQGDTGSFEMVYKHTAETSGSPCTVIKFATPHTNDSTTYIYAAFQSGRIIQLSLCGHNVKIIGEMILESQILDMTVSSPHFIFCTCQDGSLRVLHLPAGIVSQEIPVRALRAIHGAKSPAIGAVAVVKGDGEEQENRCKDNGLCHDGFLCATGADDGSVVIFELCPKFHTLT</sequence>
<name>A0A7S1BQ76_9STRA</name>
<feature type="region of interest" description="Disordered" evidence="1">
    <location>
        <begin position="339"/>
        <end position="379"/>
    </location>
</feature>
<dbReference type="InterPro" id="IPR000409">
    <property type="entry name" value="BEACH_dom"/>
</dbReference>
<dbReference type="InterPro" id="IPR001680">
    <property type="entry name" value="WD40_rpt"/>
</dbReference>
<dbReference type="SMART" id="SM00320">
    <property type="entry name" value="WD40"/>
    <property type="match status" value="5"/>
</dbReference>
<dbReference type="EMBL" id="HBFR01027889">
    <property type="protein sequence ID" value="CAD8892982.1"/>
    <property type="molecule type" value="Transcribed_RNA"/>
</dbReference>
<feature type="domain" description="BEACH" evidence="2">
    <location>
        <begin position="1"/>
        <end position="154"/>
    </location>
</feature>
<dbReference type="SUPFAM" id="SSF81837">
    <property type="entry name" value="BEACH domain"/>
    <property type="match status" value="1"/>
</dbReference>
<dbReference type="InterPro" id="IPR036322">
    <property type="entry name" value="WD40_repeat_dom_sf"/>
</dbReference>
<dbReference type="PANTHER" id="PTHR13743:SF112">
    <property type="entry name" value="BEACH DOMAIN-CONTAINING PROTEIN"/>
    <property type="match status" value="1"/>
</dbReference>
<dbReference type="Pfam" id="PF02138">
    <property type="entry name" value="Beach"/>
    <property type="match status" value="1"/>
</dbReference>
<dbReference type="Gene3D" id="1.10.1540.10">
    <property type="entry name" value="BEACH domain"/>
    <property type="match status" value="1"/>
</dbReference>
<organism evidence="3">
    <name type="scientific">Corethron hystrix</name>
    <dbReference type="NCBI Taxonomy" id="216773"/>
    <lineage>
        <taxon>Eukaryota</taxon>
        <taxon>Sar</taxon>
        <taxon>Stramenopiles</taxon>
        <taxon>Ochrophyta</taxon>
        <taxon>Bacillariophyta</taxon>
        <taxon>Coscinodiscophyceae</taxon>
        <taxon>Corethrophycidae</taxon>
        <taxon>Corethrales</taxon>
        <taxon>Corethraceae</taxon>
        <taxon>Corethron</taxon>
    </lineage>
</organism>
<proteinExistence type="predicted"/>
<dbReference type="PROSITE" id="PS50197">
    <property type="entry name" value="BEACH"/>
    <property type="match status" value="1"/>
</dbReference>
<feature type="compositionally biased region" description="Low complexity" evidence="1">
    <location>
        <begin position="402"/>
        <end position="416"/>
    </location>
</feature>
<dbReference type="InterPro" id="IPR036372">
    <property type="entry name" value="BEACH_dom_sf"/>
</dbReference>
<feature type="region of interest" description="Disordered" evidence="1">
    <location>
        <begin position="402"/>
        <end position="424"/>
    </location>
</feature>
<feature type="region of interest" description="Disordered" evidence="1">
    <location>
        <begin position="786"/>
        <end position="807"/>
    </location>
</feature>
<accession>A0A7S1BQ76</accession>
<reference evidence="3" key="1">
    <citation type="submission" date="2021-01" db="EMBL/GenBank/DDBJ databases">
        <authorList>
            <person name="Corre E."/>
            <person name="Pelletier E."/>
            <person name="Niang G."/>
            <person name="Scheremetjew M."/>
            <person name="Finn R."/>
            <person name="Kale V."/>
            <person name="Holt S."/>
            <person name="Cochrane G."/>
            <person name="Meng A."/>
            <person name="Brown T."/>
            <person name="Cohen L."/>
        </authorList>
    </citation>
    <scope>NUCLEOTIDE SEQUENCE</scope>
    <source>
        <strain evidence="3">308</strain>
    </source>
</reference>
<dbReference type="SMART" id="SM01026">
    <property type="entry name" value="Beach"/>
    <property type="match status" value="1"/>
</dbReference>
<feature type="compositionally biased region" description="Basic and acidic residues" evidence="1">
    <location>
        <begin position="183"/>
        <end position="193"/>
    </location>
</feature>
<evidence type="ECO:0000259" key="2">
    <source>
        <dbReference type="PROSITE" id="PS50197"/>
    </source>
</evidence>
<gene>
    <name evidence="3" type="ORF">CHYS00102_LOCUS20191</name>
</gene>
<protein>
    <recommendedName>
        <fullName evidence="2">BEACH domain-containing protein</fullName>
    </recommendedName>
</protein>
<dbReference type="AlphaFoldDB" id="A0A7S1BQ76"/>
<evidence type="ECO:0000256" key="1">
    <source>
        <dbReference type="SAM" id="MobiDB-lite"/>
    </source>
</evidence>
<dbReference type="SUPFAM" id="SSF50978">
    <property type="entry name" value="WD40 repeat-like"/>
    <property type="match status" value="1"/>
</dbReference>
<feature type="compositionally biased region" description="Basic residues" evidence="1">
    <location>
        <begin position="610"/>
        <end position="620"/>
    </location>
</feature>
<dbReference type="PANTHER" id="PTHR13743">
    <property type="entry name" value="BEIGE/BEACH-RELATED"/>
    <property type="match status" value="1"/>
</dbReference>
<evidence type="ECO:0000313" key="3">
    <source>
        <dbReference type="EMBL" id="CAD8892982.1"/>
    </source>
</evidence>
<feature type="region of interest" description="Disordered" evidence="1">
    <location>
        <begin position="155"/>
        <end position="201"/>
    </location>
</feature>